<dbReference type="InterPro" id="IPR052998">
    <property type="entry name" value="Hetero-Diels-Alderase-like"/>
</dbReference>
<dbReference type="Gene3D" id="2.120.10.30">
    <property type="entry name" value="TolB, C-terminal domain"/>
    <property type="match status" value="1"/>
</dbReference>
<comment type="caution">
    <text evidence="2">The sequence shown here is derived from an EMBL/GenBank/DDBJ whole genome shotgun (WGS) entry which is preliminary data.</text>
</comment>
<feature type="chain" id="PRO_5034455109" description="SMP-30/Gluconolactonase/LRE-like region domain-containing protein" evidence="1">
    <location>
        <begin position="21"/>
        <end position="329"/>
    </location>
</feature>
<name>A0A8H4VZ07_9HELO</name>
<evidence type="ECO:0000313" key="2">
    <source>
        <dbReference type="EMBL" id="KAF4627507.1"/>
    </source>
</evidence>
<keyword evidence="1" id="KW-0732">Signal</keyword>
<dbReference type="Proteomes" id="UP000566819">
    <property type="component" value="Unassembled WGS sequence"/>
</dbReference>
<dbReference type="InterPro" id="IPR011042">
    <property type="entry name" value="6-blade_b-propeller_TolB-like"/>
</dbReference>
<dbReference type="PANTHER" id="PTHR42060:SF1">
    <property type="entry name" value="NHL REPEAT-CONTAINING PROTEIN"/>
    <property type="match status" value="1"/>
</dbReference>
<dbReference type="OrthoDB" id="9977941at2759"/>
<gene>
    <name evidence="2" type="ORF">G7Y89_g10652</name>
</gene>
<dbReference type="SUPFAM" id="SSF63829">
    <property type="entry name" value="Calcium-dependent phosphotriesterase"/>
    <property type="match status" value="1"/>
</dbReference>
<evidence type="ECO:0000313" key="3">
    <source>
        <dbReference type="Proteomes" id="UP000566819"/>
    </source>
</evidence>
<dbReference type="EMBL" id="JAAMPI010000958">
    <property type="protein sequence ID" value="KAF4627507.1"/>
    <property type="molecule type" value="Genomic_DNA"/>
</dbReference>
<protein>
    <recommendedName>
        <fullName evidence="4">SMP-30/Gluconolactonase/LRE-like region domain-containing protein</fullName>
    </recommendedName>
</protein>
<dbReference type="AlphaFoldDB" id="A0A8H4VZ07"/>
<dbReference type="PANTHER" id="PTHR42060">
    <property type="entry name" value="NHL REPEAT-CONTAINING PROTEIN-RELATED"/>
    <property type="match status" value="1"/>
</dbReference>
<evidence type="ECO:0000256" key="1">
    <source>
        <dbReference type="SAM" id="SignalP"/>
    </source>
</evidence>
<organism evidence="2 3">
    <name type="scientific">Cudoniella acicularis</name>
    <dbReference type="NCBI Taxonomy" id="354080"/>
    <lineage>
        <taxon>Eukaryota</taxon>
        <taxon>Fungi</taxon>
        <taxon>Dikarya</taxon>
        <taxon>Ascomycota</taxon>
        <taxon>Pezizomycotina</taxon>
        <taxon>Leotiomycetes</taxon>
        <taxon>Helotiales</taxon>
        <taxon>Tricladiaceae</taxon>
        <taxon>Cudoniella</taxon>
    </lineage>
</organism>
<proteinExistence type="predicted"/>
<evidence type="ECO:0008006" key="4">
    <source>
        <dbReference type="Google" id="ProtNLM"/>
    </source>
</evidence>
<reference evidence="2 3" key="1">
    <citation type="submission" date="2020-03" db="EMBL/GenBank/DDBJ databases">
        <title>Draft Genome Sequence of Cudoniella acicularis.</title>
        <authorList>
            <person name="Buettner E."/>
            <person name="Kellner H."/>
        </authorList>
    </citation>
    <scope>NUCLEOTIDE SEQUENCE [LARGE SCALE GENOMIC DNA]</scope>
    <source>
        <strain evidence="2 3">DSM 108380</strain>
    </source>
</reference>
<keyword evidence="3" id="KW-1185">Reference proteome</keyword>
<sequence length="329" mass="35467">MFSLKSSLWLVALLPSLAFTAPNVSVELIHEFPIGTFIENLVVRPSGSVLAIDFSAPNIFEVPITPNATATLIHTFQNATGVASIAESWEEPDVYFAVTGTFSFETFTPENRSYAIHRLEFDACGKPTVTELAPLSTMIMPNGMITIPETPYLLIPDSLAGIVYRFDTEKLLLTTYLDDPLLKPVGTSFRAGVNGIKLSRGYFYFSNTNQEIVARIPVSGKDATLQGTPEIVATQTLADDFIVNDYNGDIFIAENGLNELGFVGAKSNSTIPETILGGGNSTALFGPTAVRWAKGAEGRSLIVTDTGGIYQYVTGNLTKGGKINLVHLN</sequence>
<accession>A0A8H4VZ07</accession>
<feature type="signal peptide" evidence="1">
    <location>
        <begin position="1"/>
        <end position="20"/>
    </location>
</feature>